<dbReference type="PANTHER" id="PTHR32487:SF0">
    <property type="entry name" value="3-OXO-DELTA(4,5)-STEROID 5-BETA-REDUCTASE"/>
    <property type="match status" value="1"/>
</dbReference>
<dbReference type="Gene3D" id="3.40.50.720">
    <property type="entry name" value="NAD(P)-binding Rossmann-like Domain"/>
    <property type="match status" value="1"/>
</dbReference>
<dbReference type="InterPro" id="IPR036291">
    <property type="entry name" value="NAD(P)-bd_dom_sf"/>
</dbReference>
<dbReference type="OMA" id="CGFKQYG"/>
<dbReference type="AlphaFoldDB" id="S9XHB0"/>
<evidence type="ECO:0000259" key="1">
    <source>
        <dbReference type="Pfam" id="PF22917"/>
    </source>
</evidence>
<reference evidence="2 3" key="1">
    <citation type="journal article" date="2011" name="Science">
        <title>Comparative functional genomics of the fission yeasts.</title>
        <authorList>
            <person name="Rhind N."/>
            <person name="Chen Z."/>
            <person name="Yassour M."/>
            <person name="Thompson D.A."/>
            <person name="Haas B.J."/>
            <person name="Habib N."/>
            <person name="Wapinski I."/>
            <person name="Roy S."/>
            <person name="Lin M.F."/>
            <person name="Heiman D.I."/>
            <person name="Young S.K."/>
            <person name="Furuya K."/>
            <person name="Guo Y."/>
            <person name="Pidoux A."/>
            <person name="Chen H.M."/>
            <person name="Robbertse B."/>
            <person name="Goldberg J.M."/>
            <person name="Aoki K."/>
            <person name="Bayne E.H."/>
            <person name="Berlin A.M."/>
            <person name="Desjardins C.A."/>
            <person name="Dobbs E."/>
            <person name="Dukaj L."/>
            <person name="Fan L."/>
            <person name="FitzGerald M.G."/>
            <person name="French C."/>
            <person name="Gujja S."/>
            <person name="Hansen K."/>
            <person name="Keifenheim D."/>
            <person name="Levin J.Z."/>
            <person name="Mosher R.A."/>
            <person name="Mueller C.A."/>
            <person name="Pfiffner J."/>
            <person name="Priest M."/>
            <person name="Russ C."/>
            <person name="Smialowska A."/>
            <person name="Swoboda P."/>
            <person name="Sykes S.M."/>
            <person name="Vaughn M."/>
            <person name="Vengrova S."/>
            <person name="Yoder R."/>
            <person name="Zeng Q."/>
            <person name="Allshire R."/>
            <person name="Baulcombe D."/>
            <person name="Birren B.W."/>
            <person name="Brown W."/>
            <person name="Ekwall K."/>
            <person name="Kellis M."/>
            <person name="Leatherwood J."/>
            <person name="Levin H."/>
            <person name="Margalit H."/>
            <person name="Martienssen R."/>
            <person name="Nieduszynski C.A."/>
            <person name="Spatafora J.W."/>
            <person name="Friedman N."/>
            <person name="Dalgaard J.Z."/>
            <person name="Baumann P."/>
            <person name="Niki H."/>
            <person name="Regev A."/>
            <person name="Nusbaum C."/>
        </authorList>
    </citation>
    <scope>NUCLEOTIDE SEQUENCE [LARGE SCALE GENOMIC DNA]</scope>
    <source>
        <strain evidence="3">OY26 / ATCC MYA-4695 / CBS 11777 / NBRC 106824 / NRRL Y48691</strain>
    </source>
</reference>
<dbReference type="STRING" id="653667.S9XHB0"/>
<keyword evidence="3" id="KW-1185">Reference proteome</keyword>
<dbReference type="InterPro" id="IPR055222">
    <property type="entry name" value="PRISE-like_Rossmann-fold"/>
</dbReference>
<dbReference type="SUPFAM" id="SSF51735">
    <property type="entry name" value="NAD(P)-binding Rossmann-fold domains"/>
    <property type="match status" value="1"/>
</dbReference>
<protein>
    <recommendedName>
        <fullName evidence="1">PRISE-like Rossmann-fold domain-containing protein</fullName>
    </recommendedName>
</protein>
<dbReference type="PANTHER" id="PTHR32487">
    <property type="entry name" value="3-OXO-DELTA(4,5)-STEROID 5-BETA-REDUCTASE"/>
    <property type="match status" value="1"/>
</dbReference>
<organism evidence="2 3">
    <name type="scientific">Schizosaccharomyces cryophilus (strain OY26 / ATCC MYA-4695 / CBS 11777 / NBRC 106824 / NRRL Y48691)</name>
    <name type="common">Fission yeast</name>
    <dbReference type="NCBI Taxonomy" id="653667"/>
    <lineage>
        <taxon>Eukaryota</taxon>
        <taxon>Fungi</taxon>
        <taxon>Dikarya</taxon>
        <taxon>Ascomycota</taxon>
        <taxon>Taphrinomycotina</taxon>
        <taxon>Schizosaccharomycetes</taxon>
        <taxon>Schizosaccharomycetales</taxon>
        <taxon>Schizosaccharomycetaceae</taxon>
        <taxon>Schizosaccharomyces</taxon>
    </lineage>
</organism>
<dbReference type="eggNOG" id="ENOG502QSRH">
    <property type="taxonomic scope" value="Eukaryota"/>
</dbReference>
<sequence>MERPFQAIVTGATGINGVAIFPERVRHHSIDLIQSSPEQIAEKLHKNGVTNITYAFYAAYKEESNEVDMCKTNGTMLKNFVLGLEKSNSRSLRRVVLTTGLKYYGLQFGASRLPLEESDGRIPEDFSGHPNFYYTQEDILKEISANKQWDYVIVMPSTICGASQGSFMNHIFTIYLYAIICKELNEPFYFPGNEKLYMGFDDISYSVLIADFEVWVSQKREASKELYNIVNGDVHSWSKTWPKIADYFNLKVPKNQFNNWSSLSDKMNLSTPPPLKLHQEKLGLRDVSNSEIINHMSLSKWVQQDKVKKAWKQIAERKNLEPSLLDAGTWKFTDFTLGKTYNVVASMAKARKLGYHGYYDNFQAFKETFDTLKRGKVIPS</sequence>
<proteinExistence type="predicted"/>
<dbReference type="Proteomes" id="UP000015464">
    <property type="component" value="Unassembled WGS sequence"/>
</dbReference>
<dbReference type="OrthoDB" id="1731983at2759"/>
<evidence type="ECO:0000313" key="2">
    <source>
        <dbReference type="EMBL" id="EPY53061.1"/>
    </source>
</evidence>
<dbReference type="EMBL" id="KE546988">
    <property type="protein sequence ID" value="EPY53061.1"/>
    <property type="molecule type" value="Genomic_DNA"/>
</dbReference>
<gene>
    <name evidence="2" type="ORF">SPOG_03612</name>
</gene>
<dbReference type="RefSeq" id="XP_013021329.1">
    <property type="nucleotide sequence ID" value="XM_013165875.1"/>
</dbReference>
<dbReference type="HOGENOM" id="CLU_030125_1_0_1"/>
<evidence type="ECO:0000313" key="3">
    <source>
        <dbReference type="Proteomes" id="UP000015464"/>
    </source>
</evidence>
<dbReference type="CDD" id="cd08948">
    <property type="entry name" value="5beta-POR_like_SDR_a"/>
    <property type="match status" value="1"/>
</dbReference>
<dbReference type="GeneID" id="25037929"/>
<accession>S9XHB0</accession>
<feature type="domain" description="PRISE-like Rossmann-fold" evidence="1">
    <location>
        <begin position="30"/>
        <end position="254"/>
    </location>
</feature>
<name>S9XHB0_SCHCR</name>
<dbReference type="Pfam" id="PF22917">
    <property type="entry name" value="PRISE"/>
    <property type="match status" value="1"/>
</dbReference>